<protein>
    <submittedName>
        <fullName evidence="2">Uncharacterized protein</fullName>
    </submittedName>
</protein>
<proteinExistence type="predicted"/>
<keyword evidence="1" id="KW-1133">Transmembrane helix</keyword>
<comment type="caution">
    <text evidence="2">The sequence shown here is derived from an EMBL/GenBank/DDBJ whole genome shotgun (WGS) entry which is preliminary data.</text>
</comment>
<keyword evidence="3" id="KW-1185">Reference proteome</keyword>
<name>A0A937JY05_9BACT</name>
<accession>A0A937JY05</accession>
<evidence type="ECO:0000313" key="3">
    <source>
        <dbReference type="Proteomes" id="UP000659388"/>
    </source>
</evidence>
<feature type="transmembrane region" description="Helical" evidence="1">
    <location>
        <begin position="64"/>
        <end position="84"/>
    </location>
</feature>
<reference evidence="2" key="1">
    <citation type="submission" date="2021-01" db="EMBL/GenBank/DDBJ databases">
        <title>Fulvivirga kasyanovii gen. nov., sp nov., a novel member of the phylum Bacteroidetes isolated from seawater in a mussel farm.</title>
        <authorList>
            <person name="Zhao L.-H."/>
            <person name="Wang Z.-J."/>
        </authorList>
    </citation>
    <scope>NUCLEOTIDE SEQUENCE</scope>
    <source>
        <strain evidence="2">2943</strain>
    </source>
</reference>
<gene>
    <name evidence="2" type="ORF">JL102_03500</name>
</gene>
<keyword evidence="1" id="KW-0472">Membrane</keyword>
<dbReference type="AlphaFoldDB" id="A0A937JY05"/>
<organism evidence="2 3">
    <name type="scientific">Fulvivirga sediminis</name>
    <dbReference type="NCBI Taxonomy" id="2803949"/>
    <lineage>
        <taxon>Bacteria</taxon>
        <taxon>Pseudomonadati</taxon>
        <taxon>Bacteroidota</taxon>
        <taxon>Cytophagia</taxon>
        <taxon>Cytophagales</taxon>
        <taxon>Fulvivirgaceae</taxon>
        <taxon>Fulvivirga</taxon>
    </lineage>
</organism>
<evidence type="ECO:0000313" key="2">
    <source>
        <dbReference type="EMBL" id="MBL3655179.1"/>
    </source>
</evidence>
<keyword evidence="1" id="KW-0812">Transmembrane</keyword>
<sequence length="184" mass="19788">MKRTISQFALAIVFVLQSAFLGAIIFEKTNIPTVLGLLTIIGVLTIVAWRKIPHHRYDHLWEDCWLIAFVASGAVLTFFLSSGLHMNSVVSVGLVGLAASFVPKFTGDNLLSQQIPAAIYCGAFVGMTSPDIAHGYQFILLAATTAGVLLILSKNVFHGYGGKLGTMAFGGVVLVAIILEYFLK</sequence>
<dbReference type="EMBL" id="JAESIY010000002">
    <property type="protein sequence ID" value="MBL3655179.1"/>
    <property type="molecule type" value="Genomic_DNA"/>
</dbReference>
<feature type="transmembrane region" description="Helical" evidence="1">
    <location>
        <begin position="164"/>
        <end position="183"/>
    </location>
</feature>
<feature type="transmembrane region" description="Helical" evidence="1">
    <location>
        <begin position="134"/>
        <end position="152"/>
    </location>
</feature>
<feature type="transmembrane region" description="Helical" evidence="1">
    <location>
        <begin position="31"/>
        <end position="52"/>
    </location>
</feature>
<dbReference type="Proteomes" id="UP000659388">
    <property type="component" value="Unassembled WGS sequence"/>
</dbReference>
<dbReference type="RefSeq" id="WP_202242549.1">
    <property type="nucleotide sequence ID" value="NZ_JAESIY010000002.1"/>
</dbReference>
<evidence type="ECO:0000256" key="1">
    <source>
        <dbReference type="SAM" id="Phobius"/>
    </source>
</evidence>